<organism evidence="10 11">
    <name type="scientific">Desulforamulus reducens (strain ATCC BAA-1160 / DSM 100696 / MI-1)</name>
    <name type="common">Desulfotomaculum reducens</name>
    <dbReference type="NCBI Taxonomy" id="349161"/>
    <lineage>
        <taxon>Bacteria</taxon>
        <taxon>Bacillati</taxon>
        <taxon>Bacillota</taxon>
        <taxon>Clostridia</taxon>
        <taxon>Eubacteriales</taxon>
        <taxon>Peptococcaceae</taxon>
        <taxon>Desulforamulus</taxon>
    </lineage>
</organism>
<name>A4J8V1_DESRM</name>
<dbReference type="RefSeq" id="WP_011879295.1">
    <property type="nucleotide sequence ID" value="NC_009253.1"/>
</dbReference>
<evidence type="ECO:0000256" key="4">
    <source>
        <dbReference type="ARBA" id="ARBA00022692"/>
    </source>
</evidence>
<protein>
    <submittedName>
        <fullName evidence="10">Lipopolysaccharide biosynthesis</fullName>
    </submittedName>
</protein>
<keyword evidence="4 7" id="KW-0812">Transmembrane</keyword>
<feature type="transmembrane region" description="Helical" evidence="7">
    <location>
        <begin position="29"/>
        <end position="50"/>
    </location>
</feature>
<dbReference type="GO" id="GO:0004713">
    <property type="term" value="F:protein tyrosine kinase activity"/>
    <property type="evidence" value="ECO:0007669"/>
    <property type="project" value="TreeGrafter"/>
</dbReference>
<evidence type="ECO:0000256" key="7">
    <source>
        <dbReference type="SAM" id="Phobius"/>
    </source>
</evidence>
<dbReference type="InterPro" id="IPR050445">
    <property type="entry name" value="Bact_polysacc_biosynth/exp"/>
</dbReference>
<evidence type="ECO:0000256" key="5">
    <source>
        <dbReference type="ARBA" id="ARBA00022989"/>
    </source>
</evidence>
<keyword evidence="3" id="KW-1003">Cell membrane</keyword>
<dbReference type="InterPro" id="IPR003856">
    <property type="entry name" value="LPS_length_determ_N"/>
</dbReference>
<evidence type="ECO:0000259" key="9">
    <source>
        <dbReference type="Pfam" id="PF13807"/>
    </source>
</evidence>
<evidence type="ECO:0000256" key="6">
    <source>
        <dbReference type="ARBA" id="ARBA00023136"/>
    </source>
</evidence>
<keyword evidence="6 7" id="KW-0472">Membrane</keyword>
<feature type="domain" description="Tyrosine-protein kinase G-rich" evidence="9">
    <location>
        <begin position="157"/>
        <end position="205"/>
    </location>
</feature>
<dbReference type="eggNOG" id="COG3944">
    <property type="taxonomic scope" value="Bacteria"/>
</dbReference>
<evidence type="ECO:0000313" key="11">
    <source>
        <dbReference type="Proteomes" id="UP000001556"/>
    </source>
</evidence>
<keyword evidence="5 7" id="KW-1133">Transmembrane helix</keyword>
<comment type="subcellular location">
    <subcellularLocation>
        <location evidence="1">Cell membrane</location>
        <topology evidence="1">Multi-pass membrane protein</topology>
    </subcellularLocation>
</comment>
<evidence type="ECO:0000313" key="10">
    <source>
        <dbReference type="EMBL" id="ABO51504.1"/>
    </source>
</evidence>
<evidence type="ECO:0000256" key="3">
    <source>
        <dbReference type="ARBA" id="ARBA00022475"/>
    </source>
</evidence>
<dbReference type="KEGG" id="drm:Dred_3001"/>
<evidence type="ECO:0000259" key="8">
    <source>
        <dbReference type="Pfam" id="PF02706"/>
    </source>
</evidence>
<sequence>MNDDKIESRDDFEVIDLRDIWRIIKKGKWILISLPLIAMLTSGIISFFVLTPRYEASTTLMVGKTYSGQDAMMLQYNDILTANQLVKTYSQIAKSRTVVEKVMQSEKINTTYEQLSQSIDVKPVKDTQLIQITVEDIDPERAARLANFTAVVFIRKVTEIMKVDNVNIIDHAVVPTLPVKPNKKLNIIIAGVVGLMVALGIVFLLEFLDRTIKTGDDVERYLELPVLGVIPKIE</sequence>
<dbReference type="InterPro" id="IPR032807">
    <property type="entry name" value="GNVR"/>
</dbReference>
<reference evidence="10 11" key="1">
    <citation type="submission" date="2007-03" db="EMBL/GenBank/DDBJ databases">
        <title>Complete sequence of Desulfotomaculum reducens MI-1.</title>
        <authorList>
            <consortium name="US DOE Joint Genome Institute"/>
            <person name="Copeland A."/>
            <person name="Lucas S."/>
            <person name="Lapidus A."/>
            <person name="Barry K."/>
            <person name="Detter J.C."/>
            <person name="Glavina del Rio T."/>
            <person name="Hammon N."/>
            <person name="Israni S."/>
            <person name="Dalin E."/>
            <person name="Tice H."/>
            <person name="Pitluck S."/>
            <person name="Sims D."/>
            <person name="Brettin T."/>
            <person name="Bruce D."/>
            <person name="Han C."/>
            <person name="Tapia R."/>
            <person name="Schmutz J."/>
            <person name="Larimer F."/>
            <person name="Land M."/>
            <person name="Hauser L."/>
            <person name="Kyrpides N."/>
            <person name="Kim E."/>
            <person name="Tebo B.M."/>
            <person name="Richardson P."/>
        </authorList>
    </citation>
    <scope>NUCLEOTIDE SEQUENCE [LARGE SCALE GENOMIC DNA]</scope>
    <source>
        <strain evidence="10 11">MI-1</strain>
    </source>
</reference>
<dbReference type="HOGENOM" id="CLU_082668_1_1_9"/>
<dbReference type="PANTHER" id="PTHR32309">
    <property type="entry name" value="TYROSINE-PROTEIN KINASE"/>
    <property type="match status" value="1"/>
</dbReference>
<dbReference type="STRING" id="349161.Dred_3001"/>
<dbReference type="GO" id="GO:0005886">
    <property type="term" value="C:plasma membrane"/>
    <property type="evidence" value="ECO:0007669"/>
    <property type="project" value="UniProtKB-SubCell"/>
</dbReference>
<gene>
    <name evidence="10" type="ordered locus">Dred_3001</name>
</gene>
<evidence type="ECO:0000256" key="2">
    <source>
        <dbReference type="ARBA" id="ARBA00006683"/>
    </source>
</evidence>
<dbReference type="AlphaFoldDB" id="A4J8V1"/>
<evidence type="ECO:0000256" key="1">
    <source>
        <dbReference type="ARBA" id="ARBA00004651"/>
    </source>
</evidence>
<comment type="similarity">
    <text evidence="2">Belongs to the CpsC/CapA family.</text>
</comment>
<keyword evidence="11" id="KW-1185">Reference proteome</keyword>
<dbReference type="Pfam" id="PF13807">
    <property type="entry name" value="GNVR"/>
    <property type="match status" value="1"/>
</dbReference>
<dbReference type="PANTHER" id="PTHR32309:SF13">
    <property type="entry name" value="FERRIC ENTEROBACTIN TRANSPORT PROTEIN FEPE"/>
    <property type="match status" value="1"/>
</dbReference>
<dbReference type="EMBL" id="CP000612">
    <property type="protein sequence ID" value="ABO51504.1"/>
    <property type="molecule type" value="Genomic_DNA"/>
</dbReference>
<feature type="transmembrane region" description="Helical" evidence="7">
    <location>
        <begin position="185"/>
        <end position="205"/>
    </location>
</feature>
<proteinExistence type="inferred from homology"/>
<accession>A4J8V1</accession>
<dbReference type="Pfam" id="PF02706">
    <property type="entry name" value="Wzz"/>
    <property type="match status" value="1"/>
</dbReference>
<feature type="domain" description="Polysaccharide chain length determinant N-terminal" evidence="8">
    <location>
        <begin position="15"/>
        <end position="105"/>
    </location>
</feature>
<dbReference type="Proteomes" id="UP000001556">
    <property type="component" value="Chromosome"/>
</dbReference>